<evidence type="ECO:0000313" key="1">
    <source>
        <dbReference type="EMBL" id="GAA1717408.1"/>
    </source>
</evidence>
<dbReference type="Proteomes" id="UP001500280">
    <property type="component" value="Unassembled WGS sequence"/>
</dbReference>
<dbReference type="EMBL" id="BAAANF010000027">
    <property type="protein sequence ID" value="GAA1717408.1"/>
    <property type="molecule type" value="Genomic_DNA"/>
</dbReference>
<organism evidence="1 2">
    <name type="scientific">Kribbella yunnanensis</name>
    <dbReference type="NCBI Taxonomy" id="190194"/>
    <lineage>
        <taxon>Bacteria</taxon>
        <taxon>Bacillati</taxon>
        <taxon>Actinomycetota</taxon>
        <taxon>Actinomycetes</taxon>
        <taxon>Propionibacteriales</taxon>
        <taxon>Kribbellaceae</taxon>
        <taxon>Kribbella</taxon>
    </lineage>
</organism>
<accession>A0ABP4V6E1</accession>
<sequence length="136" mass="14260">MHINSGGNEMSSVTRVLAVAALAVSSMGVAPVLAQASADGTQALKITRIKCHQQEDNTGADDIYLTVDGTVIMNSVQFTNGDDKDIADIPIEPGKVLTVMEGDFPDDDDNLGAKRINGAGTYEFTDDGAHYTVTVG</sequence>
<comment type="caution">
    <text evidence="1">The sequence shown here is derived from an EMBL/GenBank/DDBJ whole genome shotgun (WGS) entry which is preliminary data.</text>
</comment>
<proteinExistence type="predicted"/>
<keyword evidence="2" id="KW-1185">Reference proteome</keyword>
<protein>
    <submittedName>
        <fullName evidence="1">Uncharacterized protein</fullName>
    </submittedName>
</protein>
<dbReference type="RefSeq" id="WP_344164178.1">
    <property type="nucleotide sequence ID" value="NZ_BAAANF010000027.1"/>
</dbReference>
<evidence type="ECO:0000313" key="2">
    <source>
        <dbReference type="Proteomes" id="UP001500280"/>
    </source>
</evidence>
<name>A0ABP4V6E1_9ACTN</name>
<reference evidence="2" key="1">
    <citation type="journal article" date="2019" name="Int. J. Syst. Evol. Microbiol.">
        <title>The Global Catalogue of Microorganisms (GCM) 10K type strain sequencing project: providing services to taxonomists for standard genome sequencing and annotation.</title>
        <authorList>
            <consortium name="The Broad Institute Genomics Platform"/>
            <consortium name="The Broad Institute Genome Sequencing Center for Infectious Disease"/>
            <person name="Wu L."/>
            <person name="Ma J."/>
        </authorList>
    </citation>
    <scope>NUCLEOTIDE SEQUENCE [LARGE SCALE GENOMIC DNA]</scope>
    <source>
        <strain evidence="2">JCM 14307</strain>
    </source>
</reference>
<gene>
    <name evidence="1" type="ORF">GCM10009745_77680</name>
</gene>